<name>A0A3N8PT04_9BURK</name>
<gene>
    <name evidence="2" type="ORF">DF037_38150</name>
</gene>
<feature type="region of interest" description="Disordered" evidence="1">
    <location>
        <begin position="1"/>
        <end position="23"/>
    </location>
</feature>
<dbReference type="EMBL" id="QTQX01000043">
    <property type="protein sequence ID" value="RQT14455.1"/>
    <property type="molecule type" value="Genomic_DNA"/>
</dbReference>
<accession>A0A3N8PT04</accession>
<dbReference type="Proteomes" id="UP000269271">
    <property type="component" value="Unassembled WGS sequence"/>
</dbReference>
<reference evidence="2 3" key="1">
    <citation type="submission" date="2018-08" db="EMBL/GenBank/DDBJ databases">
        <title>Comparative analysis of Burkholderia isolates from Puerto Rico.</title>
        <authorList>
            <person name="Hall C."/>
            <person name="Sahl J."/>
            <person name="Wagner D."/>
        </authorList>
    </citation>
    <scope>NUCLEOTIDE SEQUENCE [LARGE SCALE GENOMIC DNA]</scope>
    <source>
        <strain evidence="2 3">Bp9001</strain>
    </source>
</reference>
<proteinExistence type="predicted"/>
<evidence type="ECO:0000256" key="1">
    <source>
        <dbReference type="SAM" id="MobiDB-lite"/>
    </source>
</evidence>
<dbReference type="AlphaFoldDB" id="A0A3N8PT04"/>
<protein>
    <submittedName>
        <fullName evidence="2">Uncharacterized protein</fullName>
    </submittedName>
</protein>
<evidence type="ECO:0000313" key="2">
    <source>
        <dbReference type="EMBL" id="RQT14455.1"/>
    </source>
</evidence>
<comment type="caution">
    <text evidence="2">The sequence shown here is derived from an EMBL/GenBank/DDBJ whole genome shotgun (WGS) entry which is preliminary data.</text>
</comment>
<organism evidence="2 3">
    <name type="scientific">Burkholderia contaminans</name>
    <dbReference type="NCBI Taxonomy" id="488447"/>
    <lineage>
        <taxon>Bacteria</taxon>
        <taxon>Pseudomonadati</taxon>
        <taxon>Pseudomonadota</taxon>
        <taxon>Betaproteobacteria</taxon>
        <taxon>Burkholderiales</taxon>
        <taxon>Burkholderiaceae</taxon>
        <taxon>Burkholderia</taxon>
        <taxon>Burkholderia cepacia complex</taxon>
    </lineage>
</organism>
<evidence type="ECO:0000313" key="3">
    <source>
        <dbReference type="Proteomes" id="UP000269271"/>
    </source>
</evidence>
<sequence>MRIIGSTRSHPVDLPANPPETRAKFSIDAPRGSLLPSHSFSFMEASVPTDASCSWSCTNLTAA</sequence>